<evidence type="ECO:0000313" key="9">
    <source>
        <dbReference type="EMBL" id="EFC41318.1"/>
    </source>
</evidence>
<keyword evidence="2 5" id="KW-0812">Transmembrane</keyword>
<evidence type="ECO:0000259" key="8">
    <source>
        <dbReference type="Pfam" id="PF02096"/>
    </source>
</evidence>
<gene>
    <name evidence="9" type="ORF">NAEGRDRAFT_70769</name>
</gene>
<comment type="subcellular location">
    <subcellularLocation>
        <location evidence="1 5">Membrane</location>
        <topology evidence="1 5">Multi-pass membrane protein</topology>
    </subcellularLocation>
</comment>
<organism evidence="10">
    <name type="scientific">Naegleria gruberi</name>
    <name type="common">Amoeba</name>
    <dbReference type="NCBI Taxonomy" id="5762"/>
    <lineage>
        <taxon>Eukaryota</taxon>
        <taxon>Discoba</taxon>
        <taxon>Heterolobosea</taxon>
        <taxon>Tetramitia</taxon>
        <taxon>Eutetramitia</taxon>
        <taxon>Vahlkampfiidae</taxon>
        <taxon>Naegleria</taxon>
    </lineage>
</organism>
<dbReference type="InParanoid" id="D2VP88"/>
<dbReference type="GO" id="GO:0032977">
    <property type="term" value="F:membrane insertase activity"/>
    <property type="evidence" value="ECO:0007669"/>
    <property type="project" value="InterPro"/>
</dbReference>
<dbReference type="CDD" id="cd20069">
    <property type="entry name" value="5TM_Oxa1-like"/>
    <property type="match status" value="1"/>
</dbReference>
<evidence type="ECO:0000313" key="10">
    <source>
        <dbReference type="Proteomes" id="UP000006671"/>
    </source>
</evidence>
<dbReference type="GO" id="GO:0032979">
    <property type="term" value="P:protein insertion into mitochondrial inner membrane from matrix"/>
    <property type="evidence" value="ECO:0007669"/>
    <property type="project" value="TreeGrafter"/>
</dbReference>
<evidence type="ECO:0000256" key="2">
    <source>
        <dbReference type="ARBA" id="ARBA00022692"/>
    </source>
</evidence>
<dbReference type="GO" id="GO:0005743">
    <property type="term" value="C:mitochondrial inner membrane"/>
    <property type="evidence" value="ECO:0007669"/>
    <property type="project" value="TreeGrafter"/>
</dbReference>
<sequence length="424" mass="47183">MQRLSRHLFKPCSTTNSSSSLLSGNKRAASLLLKNFIYINTQAQQQQQQRFFSSSILSRNNVSSVVPPPLTTEVATAAANTTTSQTLNTTTTSTVDAASVAATTTQKKAFDEPLHGQQSFDLDDFEDDVAGQQLEAAENMSEMFSSITDYLNPSKLLEACIIALHDAGLPWWGSIATVGFALRLVMSPLNVMSMRSSTIMSKLGTSLTNLKKDQVDPKKSPTEREHARKTYEEITKKEGFKMSHMFLPLLQSPIFIAFFFCINRMVREIEGLQWGGMLWFNDLTVKDPTYVLPIISASCFMAVFLVNTFLRSSGSGRIQSLIAVGMGVFSFALVPFTGRLPAALFMYWIPSNFFQILFYLLMSRKPVKAFFKIPEVDPTKGSKGAMGKAEKVLEKFFPSKSKTPSITQTKLLTRQALDQTKRKN</sequence>
<comment type="similarity">
    <text evidence="5">Belongs to the OXA1/ALB3/YidC family.</text>
</comment>
<protein>
    <submittedName>
        <fullName evidence="9">Predicted protein</fullName>
    </submittedName>
</protein>
<evidence type="ECO:0000256" key="3">
    <source>
        <dbReference type="ARBA" id="ARBA00022989"/>
    </source>
</evidence>
<proteinExistence type="inferred from homology"/>
<dbReference type="eggNOG" id="KOG1239">
    <property type="taxonomic scope" value="Eukaryota"/>
</dbReference>
<keyword evidence="4 7" id="KW-0472">Membrane</keyword>
<dbReference type="InterPro" id="IPR028055">
    <property type="entry name" value="YidC/Oxa/ALB_C"/>
</dbReference>
<feature type="transmembrane region" description="Helical" evidence="7">
    <location>
        <begin position="344"/>
        <end position="362"/>
    </location>
</feature>
<dbReference type="Proteomes" id="UP000006671">
    <property type="component" value="Unassembled WGS sequence"/>
</dbReference>
<dbReference type="AlphaFoldDB" id="D2VP88"/>
<keyword evidence="3 7" id="KW-1133">Transmembrane helix</keyword>
<keyword evidence="10" id="KW-1185">Reference proteome</keyword>
<feature type="transmembrane region" description="Helical" evidence="7">
    <location>
        <begin position="290"/>
        <end position="309"/>
    </location>
</feature>
<evidence type="ECO:0000256" key="6">
    <source>
        <dbReference type="SAM" id="MobiDB-lite"/>
    </source>
</evidence>
<dbReference type="PANTHER" id="PTHR12428:SF65">
    <property type="entry name" value="CYTOCHROME C OXIDASE ASSEMBLY PROTEIN COX18, MITOCHONDRIAL"/>
    <property type="match status" value="1"/>
</dbReference>
<dbReference type="EMBL" id="GG738886">
    <property type="protein sequence ID" value="EFC41318.1"/>
    <property type="molecule type" value="Genomic_DNA"/>
</dbReference>
<feature type="region of interest" description="Disordered" evidence="6">
    <location>
        <begin position="1"/>
        <end position="20"/>
    </location>
</feature>
<evidence type="ECO:0000256" key="7">
    <source>
        <dbReference type="SAM" id="Phobius"/>
    </source>
</evidence>
<name>D2VP88_NAEGR</name>
<dbReference type="STRING" id="5762.D2VP88"/>
<reference evidence="9 10" key="1">
    <citation type="journal article" date="2010" name="Cell">
        <title>The genome of Naegleria gruberi illuminates early eukaryotic versatility.</title>
        <authorList>
            <person name="Fritz-Laylin L.K."/>
            <person name="Prochnik S.E."/>
            <person name="Ginger M.L."/>
            <person name="Dacks J.B."/>
            <person name="Carpenter M.L."/>
            <person name="Field M.C."/>
            <person name="Kuo A."/>
            <person name="Paredez A."/>
            <person name="Chapman J."/>
            <person name="Pham J."/>
            <person name="Shu S."/>
            <person name="Neupane R."/>
            <person name="Cipriano M."/>
            <person name="Mancuso J."/>
            <person name="Tu H."/>
            <person name="Salamov A."/>
            <person name="Lindquist E."/>
            <person name="Shapiro H."/>
            <person name="Lucas S."/>
            <person name="Grigoriev I.V."/>
            <person name="Cande W.Z."/>
            <person name="Fulton C."/>
            <person name="Rokhsar D.S."/>
            <person name="Dawson S.C."/>
        </authorList>
    </citation>
    <scope>NUCLEOTIDE SEQUENCE [LARGE SCALE GENOMIC DNA]</scope>
    <source>
        <strain evidence="9 10">NEG-M</strain>
    </source>
</reference>
<dbReference type="PANTHER" id="PTHR12428">
    <property type="entry name" value="OXA1"/>
    <property type="match status" value="1"/>
</dbReference>
<accession>D2VP88</accession>
<feature type="transmembrane region" description="Helical" evidence="7">
    <location>
        <begin position="321"/>
        <end position="338"/>
    </location>
</feature>
<dbReference type="InterPro" id="IPR001708">
    <property type="entry name" value="YidC/ALB3/OXA1/COX18"/>
</dbReference>
<evidence type="ECO:0000256" key="4">
    <source>
        <dbReference type="ARBA" id="ARBA00023136"/>
    </source>
</evidence>
<dbReference type="Pfam" id="PF02096">
    <property type="entry name" value="60KD_IMP"/>
    <property type="match status" value="1"/>
</dbReference>
<feature type="domain" description="Membrane insertase YidC/Oxa/ALB C-terminal" evidence="8">
    <location>
        <begin position="171"/>
        <end position="362"/>
    </location>
</feature>
<dbReference type="GeneID" id="8856068"/>
<dbReference type="KEGG" id="ngr:NAEGRDRAFT_70769"/>
<dbReference type="RefSeq" id="XP_002674062.1">
    <property type="nucleotide sequence ID" value="XM_002674016.1"/>
</dbReference>
<evidence type="ECO:0000256" key="1">
    <source>
        <dbReference type="ARBA" id="ARBA00004141"/>
    </source>
</evidence>
<evidence type="ECO:0000256" key="5">
    <source>
        <dbReference type="RuleBase" id="RU003945"/>
    </source>
</evidence>
<feature type="transmembrane region" description="Helical" evidence="7">
    <location>
        <begin position="246"/>
        <end position="266"/>
    </location>
</feature>
<dbReference type="OMA" id="RDFFRFP"/>
<dbReference type="OrthoDB" id="2148490at2759"/>
<dbReference type="VEuPathDB" id="AmoebaDB:NAEGRDRAFT_70769"/>